<dbReference type="AlphaFoldDB" id="D1PMT7"/>
<sequence length="90" mass="10481">MISTSFWFFALRDFTTVLCLPALLSAAYFHKNHCYSPHICGFFLYCNSLPIVKLRTIFVVIAAPEKWLFSAHFGCYSWHILPYKAKKLNI</sequence>
<dbReference type="Proteomes" id="UP000003438">
    <property type="component" value="Unassembled WGS sequence"/>
</dbReference>
<gene>
    <name evidence="1" type="ORF">SUBVAR_05651</name>
</gene>
<evidence type="ECO:0000313" key="2">
    <source>
        <dbReference type="Proteomes" id="UP000003438"/>
    </source>
</evidence>
<name>D1PMT7_9FIRM</name>
<evidence type="ECO:0000313" key="1">
    <source>
        <dbReference type="EMBL" id="EFB75872.1"/>
    </source>
</evidence>
<dbReference type="EMBL" id="ACBY02000023">
    <property type="protein sequence ID" value="EFB75872.1"/>
    <property type="molecule type" value="Genomic_DNA"/>
</dbReference>
<dbReference type="HOGENOM" id="CLU_2439644_0_0_9"/>
<proteinExistence type="predicted"/>
<organism evidence="1 2">
    <name type="scientific">Subdoligranulum variabile DSM 15176</name>
    <dbReference type="NCBI Taxonomy" id="411471"/>
    <lineage>
        <taxon>Bacteria</taxon>
        <taxon>Bacillati</taxon>
        <taxon>Bacillota</taxon>
        <taxon>Clostridia</taxon>
        <taxon>Eubacteriales</taxon>
        <taxon>Oscillospiraceae</taxon>
        <taxon>Subdoligranulum</taxon>
    </lineage>
</organism>
<reference evidence="1" key="1">
    <citation type="submission" date="2009-12" db="EMBL/GenBank/DDBJ databases">
        <authorList>
            <person name="Weinstock G."/>
            <person name="Sodergren E."/>
            <person name="Clifton S."/>
            <person name="Fulton L."/>
            <person name="Fulton B."/>
            <person name="Courtney L."/>
            <person name="Fronick C."/>
            <person name="Harrison M."/>
            <person name="Strong C."/>
            <person name="Farmer C."/>
            <person name="Delahaunty K."/>
            <person name="Markovic C."/>
            <person name="Hall O."/>
            <person name="Minx P."/>
            <person name="Tomlinson C."/>
            <person name="Mitreva M."/>
            <person name="Nelson J."/>
            <person name="Hou S."/>
            <person name="Wollam A."/>
            <person name="Pepin K.H."/>
            <person name="Johnson M."/>
            <person name="Bhonagiri V."/>
            <person name="Nash W.E."/>
            <person name="Warren W."/>
            <person name="Chinwalla A."/>
            <person name="Mardis E.R."/>
            <person name="Wilson R.K."/>
        </authorList>
    </citation>
    <scope>NUCLEOTIDE SEQUENCE [LARGE SCALE GENOMIC DNA]</scope>
    <source>
        <strain evidence="1">DSM 15176</strain>
    </source>
</reference>
<accession>D1PMT7</accession>
<keyword evidence="2" id="KW-1185">Reference proteome</keyword>
<comment type="caution">
    <text evidence="1">The sequence shown here is derived from an EMBL/GenBank/DDBJ whole genome shotgun (WGS) entry which is preliminary data.</text>
</comment>
<protein>
    <submittedName>
        <fullName evidence="1">Uncharacterized protein</fullName>
    </submittedName>
</protein>
<dbReference type="STRING" id="411471.SUBVAR_05651"/>